<evidence type="ECO:0000256" key="4">
    <source>
        <dbReference type="ARBA" id="ARBA00022475"/>
    </source>
</evidence>
<evidence type="ECO:0000313" key="11">
    <source>
        <dbReference type="Ensembl" id="ENSSPUP00000019268.1"/>
    </source>
</evidence>
<evidence type="ECO:0000256" key="3">
    <source>
        <dbReference type="ARBA" id="ARBA00022448"/>
    </source>
</evidence>
<keyword evidence="10" id="KW-0739">Sodium transport</keyword>
<dbReference type="InterPro" id="IPR051163">
    <property type="entry name" value="Sodium:Solute_Symporter_SSF"/>
</dbReference>
<protein>
    <submittedName>
        <fullName evidence="11">Uncharacterized protein</fullName>
    </submittedName>
</protein>
<evidence type="ECO:0000313" key="12">
    <source>
        <dbReference type="Proteomes" id="UP000694392"/>
    </source>
</evidence>
<evidence type="ECO:0000256" key="1">
    <source>
        <dbReference type="ARBA" id="ARBA00004651"/>
    </source>
</evidence>
<dbReference type="Ensembl" id="ENSSPUT00000020524.1">
    <property type="protein sequence ID" value="ENSSPUP00000019268.1"/>
    <property type="gene ID" value="ENSSPUG00000014848.1"/>
</dbReference>
<dbReference type="PROSITE" id="PS50283">
    <property type="entry name" value="NA_SOLUT_SYMP_3"/>
    <property type="match status" value="1"/>
</dbReference>
<organism evidence="11 12">
    <name type="scientific">Sphenodon punctatus</name>
    <name type="common">Tuatara</name>
    <name type="synonym">Hatteria punctata</name>
    <dbReference type="NCBI Taxonomy" id="8508"/>
    <lineage>
        <taxon>Eukaryota</taxon>
        <taxon>Metazoa</taxon>
        <taxon>Chordata</taxon>
        <taxon>Craniata</taxon>
        <taxon>Vertebrata</taxon>
        <taxon>Euteleostomi</taxon>
        <taxon>Lepidosauria</taxon>
        <taxon>Sphenodontia</taxon>
        <taxon>Sphenodontidae</taxon>
        <taxon>Sphenodon</taxon>
    </lineage>
</organism>
<dbReference type="GO" id="GO:0005886">
    <property type="term" value="C:plasma membrane"/>
    <property type="evidence" value="ECO:0007669"/>
    <property type="project" value="UniProtKB-SubCell"/>
</dbReference>
<reference evidence="11" key="1">
    <citation type="submission" date="2025-08" db="UniProtKB">
        <authorList>
            <consortium name="Ensembl"/>
        </authorList>
    </citation>
    <scope>IDENTIFICATION</scope>
</reference>
<evidence type="ECO:0000256" key="2">
    <source>
        <dbReference type="ARBA" id="ARBA00006434"/>
    </source>
</evidence>
<evidence type="ECO:0000256" key="6">
    <source>
        <dbReference type="ARBA" id="ARBA00022989"/>
    </source>
</evidence>
<keyword evidence="8" id="KW-0406">Ion transport</keyword>
<keyword evidence="6" id="KW-1133">Transmembrane helix</keyword>
<reference evidence="11" key="2">
    <citation type="submission" date="2025-09" db="UniProtKB">
        <authorList>
            <consortium name="Ensembl"/>
        </authorList>
    </citation>
    <scope>IDENTIFICATION</scope>
</reference>
<dbReference type="AlphaFoldDB" id="A0A8D0HFI5"/>
<dbReference type="PANTHER" id="PTHR42985">
    <property type="entry name" value="SODIUM-COUPLED MONOCARBOXYLATE TRANSPORTER"/>
    <property type="match status" value="1"/>
</dbReference>
<proteinExistence type="inferred from homology"/>
<dbReference type="GeneTree" id="ENSGT00940000155731"/>
<keyword evidence="12" id="KW-1185">Reference proteome</keyword>
<keyword evidence="3" id="KW-0813">Transport</keyword>
<comment type="subcellular location">
    <subcellularLocation>
        <location evidence="1">Cell membrane</location>
        <topology evidence="1">Multi-pass membrane protein</topology>
    </subcellularLocation>
</comment>
<evidence type="ECO:0000256" key="7">
    <source>
        <dbReference type="ARBA" id="ARBA00023053"/>
    </source>
</evidence>
<dbReference type="GO" id="GO:0006814">
    <property type="term" value="P:sodium ion transport"/>
    <property type="evidence" value="ECO:0007669"/>
    <property type="project" value="UniProtKB-KW"/>
</dbReference>
<dbReference type="Gene3D" id="1.20.1730.10">
    <property type="entry name" value="Sodium/glucose cotransporter"/>
    <property type="match status" value="1"/>
</dbReference>
<evidence type="ECO:0000256" key="8">
    <source>
        <dbReference type="ARBA" id="ARBA00023065"/>
    </source>
</evidence>
<dbReference type="GO" id="GO:0015293">
    <property type="term" value="F:symporter activity"/>
    <property type="evidence" value="ECO:0007669"/>
    <property type="project" value="TreeGrafter"/>
</dbReference>
<dbReference type="PANTHER" id="PTHR42985:SF2">
    <property type="entry name" value="SODIUM-DEPENDENT MULTIVITAMIN TRANSPORTER"/>
    <property type="match status" value="1"/>
</dbReference>
<keyword evidence="9" id="KW-0472">Membrane</keyword>
<name>A0A8D0HFI5_SPHPU</name>
<sequence length="122" mass="13213">MFAYYEEHPLLPQESSTSSDQLVLYFVMDVLQEVPGLPGLFVACLFSGSLSTISSAFNSLATVTMEDLIRPYVPSITDARATFFSKLLGESPHRGGGKPGDSPNCIPPVVQLQWLSSAPCWG</sequence>
<keyword evidence="7" id="KW-0915">Sodium</keyword>
<comment type="similarity">
    <text evidence="2">Belongs to the sodium:solute symporter (SSF) (TC 2.A.21) family.</text>
</comment>
<dbReference type="InterPro" id="IPR001734">
    <property type="entry name" value="Na/solute_symporter"/>
</dbReference>
<keyword evidence="4" id="KW-1003">Cell membrane</keyword>
<evidence type="ECO:0000256" key="10">
    <source>
        <dbReference type="ARBA" id="ARBA00023201"/>
    </source>
</evidence>
<evidence type="ECO:0000256" key="9">
    <source>
        <dbReference type="ARBA" id="ARBA00023136"/>
    </source>
</evidence>
<dbReference type="InterPro" id="IPR038377">
    <property type="entry name" value="Na/Glc_symporter_sf"/>
</dbReference>
<keyword evidence="5" id="KW-0812">Transmembrane</keyword>
<dbReference type="Proteomes" id="UP000694392">
    <property type="component" value="Unplaced"/>
</dbReference>
<evidence type="ECO:0000256" key="5">
    <source>
        <dbReference type="ARBA" id="ARBA00022692"/>
    </source>
</evidence>
<accession>A0A8D0HFI5</accession>